<protein>
    <submittedName>
        <fullName evidence="1">Uncharacterized protein</fullName>
    </submittedName>
</protein>
<accession>A0ABT8BRQ6</accession>
<keyword evidence="2" id="KW-1185">Reference proteome</keyword>
<dbReference type="EMBL" id="JAUFQC010000001">
    <property type="protein sequence ID" value="MDN3609812.1"/>
    <property type="molecule type" value="Genomic_DNA"/>
</dbReference>
<proteinExistence type="predicted"/>
<dbReference type="Proteomes" id="UP001238540">
    <property type="component" value="Unassembled WGS sequence"/>
</dbReference>
<sequence>MARRKEFKGIAINYCKYLNGRNHDYSGYWAVGHLSLLAEEREENTLVFELFGSQSNQSCSGVLKDLSDSMLHEFIRLVKAQEVPLEWVGSVCVRFQFNPAYDRNYHLWRQSLGKRYIVVVKIITDSGLTFEATEGGYVYPHNPSREQRR</sequence>
<name>A0ABT8BRQ6_9VIBR</name>
<dbReference type="RefSeq" id="WP_170882876.1">
    <property type="nucleotide sequence ID" value="NZ_JABEYA020000007.1"/>
</dbReference>
<organism evidence="1 2">
    <name type="scientific">Vibrio ostreicida</name>
    <dbReference type="NCBI Taxonomy" id="526588"/>
    <lineage>
        <taxon>Bacteria</taxon>
        <taxon>Pseudomonadati</taxon>
        <taxon>Pseudomonadota</taxon>
        <taxon>Gammaproteobacteria</taxon>
        <taxon>Vibrionales</taxon>
        <taxon>Vibrionaceae</taxon>
        <taxon>Vibrio</taxon>
    </lineage>
</organism>
<gene>
    <name evidence="1" type="ORF">QWZ16_08890</name>
</gene>
<comment type="caution">
    <text evidence="1">The sequence shown here is derived from an EMBL/GenBank/DDBJ whole genome shotgun (WGS) entry which is preliminary data.</text>
</comment>
<reference evidence="2" key="1">
    <citation type="journal article" date="2019" name="Int. J. Syst. Evol. Microbiol.">
        <title>The Global Catalogue of Microorganisms (GCM) 10K type strain sequencing project: providing services to taxonomists for standard genome sequencing and annotation.</title>
        <authorList>
            <consortium name="The Broad Institute Genomics Platform"/>
            <consortium name="The Broad Institute Genome Sequencing Center for Infectious Disease"/>
            <person name="Wu L."/>
            <person name="Ma J."/>
        </authorList>
    </citation>
    <scope>NUCLEOTIDE SEQUENCE [LARGE SCALE GENOMIC DNA]</scope>
    <source>
        <strain evidence="2">CECT 7398</strain>
    </source>
</reference>
<evidence type="ECO:0000313" key="2">
    <source>
        <dbReference type="Proteomes" id="UP001238540"/>
    </source>
</evidence>
<evidence type="ECO:0000313" key="1">
    <source>
        <dbReference type="EMBL" id="MDN3609812.1"/>
    </source>
</evidence>